<protein>
    <submittedName>
        <fullName evidence="1">Carboxypeptidase-like regulatory domain-containing protein</fullName>
    </submittedName>
</protein>
<keyword evidence="2" id="KW-1185">Reference proteome</keyword>
<reference evidence="1 2" key="2">
    <citation type="journal article" date="2024" name="Int. J. Syst. Evol. Microbiol.">
        <title>Promethearchaeum syntrophicum gen. nov., sp. nov., an anaerobic, obligately syntrophic archaeon, the first isolate of the lineage 'Asgard' archaea, and proposal of the new archaeal phylum Promethearchaeota phyl. nov. and kingdom Promethearchaeati regn. nov.</title>
        <authorList>
            <person name="Imachi H."/>
            <person name="Nobu M.K."/>
            <person name="Kato S."/>
            <person name="Takaki Y."/>
            <person name="Miyazaki M."/>
            <person name="Miyata M."/>
            <person name="Ogawara M."/>
            <person name="Saito Y."/>
            <person name="Sakai S."/>
            <person name="Tahara Y.O."/>
            <person name="Takano Y."/>
            <person name="Tasumi E."/>
            <person name="Uematsu K."/>
            <person name="Yoshimura T."/>
            <person name="Itoh T."/>
            <person name="Ohkuma M."/>
            <person name="Takai K."/>
        </authorList>
    </citation>
    <scope>NUCLEOTIDE SEQUENCE [LARGE SCALE GENOMIC DNA]</scope>
    <source>
        <strain evidence="1 2">MK-D1</strain>
    </source>
</reference>
<sequence>MKSKHIMLSYSKIFFKSASFLIILLVTFSQYSILHFDNSNSNQSFVNNEDDLTNINKNAPQSAQDFIDFENAPLLFRIHEKGYIDDRVAANLWYEGFLHSVDYMCYLSINNGEVWALEQFNVVKSLTNLTEFVDGDFTRQLVAESIVQHPEEDVYVKNQIKLYPDEEFFVMTYMIWSETINITSAELFFYNDLDIDETFNDDNADYDPSTELIYSSDKFTHTSLGWISTYPISSWDLGPYTIIEDNVINDALGETISDYGDISLATKYEKKNFNENETWVVPLIYGFATSEADLYTKTVDIKNQFIDDFSVLDFTANLTDNPSVNATILNGGQNELTRNVSVFRNGTYLQSQEITLLPGELDTNVTFDNLLLNPGEYNEITVLINDIINDYQPNNEISHTYLYQERFRINIKDLDGFDVEGLNVSLYHNVSKALIHSAFTDEFGNATFVDLPENNYTLKAYAPWMNENHQLIYEENFTYPDVGDFYQIQSNLTTLILHIMDVEDNSVESASIDIYENFEPETIIWSGLTDQNGNITFLFLNQTYDINVTYFNYEKSLLLEPILDLSLIEKTNRTHQVSLTNLTFHLKNRNIASPTNLTGAKLEFYEKVNSTSFGNYIGFDLVDLIENVSIYWDARINYSIRVIFFGGYCPIGDPEAESLNFTESPYNSYYYLVFNVSIEDYDYLTEIISFNLPPIIYTWEDNIDFKFMINVSGPDYEGPKYADETFIRIQNQNFETVYDGNATNIDGQLGNHSFVLNTSSGIFTSDNPETYFLRIFAQIESYDNPASILLPFSIYNITTDMDLHSSSETLYWKDNFTISANYFNALDNEKIIKDGYATVSWGQNFINYPMQNLGNGTYTIEINSSIGSPGNSIVNVKCYRENYNVQERKFYLNVMEVPTTVNGSILFGSGHSQFVSTQNLTLDYNFIDSYRNISIPDLSPMYSIINSETDEQYTGYLTTNESGFYSFDPKSSLLPIGTYHGLIDFSLENYQSSYASVQLDILPIPLSLTLEGGTSEVENDLEISPDYNIERGEQFYFSLDILDIYDNPVENCTITYILKFTEDNETKKGDLLTDNMGHYFGNFPELSRIGLYSLSLTVSKANYTEETYQFYIDVEYETPIGDIPLPYLIVGAMMLLIAISAVAGYAGIKRIRIPKYIKDLTKLEKILKNTNNVLPERYPTRIEQLEEKYGNRWVQIDFKFPLQPHIDDIKIFINTYQAITGKLFLKEEAKQFLDDLVIYSEEEIKRRLEGERIFGENLSKLMEIILNYIQITNTQHDLKTDSSIVKDDFDLEFGDEK</sequence>
<dbReference type="Proteomes" id="UP000321408">
    <property type="component" value="Chromosome"/>
</dbReference>
<reference evidence="1 2" key="1">
    <citation type="journal article" date="2020" name="Nature">
        <title>Isolation of an archaeon at the prokaryote-eukaryote interface.</title>
        <authorList>
            <person name="Imachi H."/>
            <person name="Nobu M.K."/>
            <person name="Nakahara N."/>
            <person name="Morono Y."/>
            <person name="Ogawara M."/>
            <person name="Takaki Y."/>
            <person name="Takano Y."/>
            <person name="Uematsu K."/>
            <person name="Ikuta T."/>
            <person name="Ito M."/>
            <person name="Matsui Y."/>
            <person name="Miyazaki M."/>
            <person name="Murata K."/>
            <person name="Saito Y."/>
            <person name="Sakai S."/>
            <person name="Song C."/>
            <person name="Tasumi E."/>
            <person name="Yamanaka Y."/>
            <person name="Yamaguchi T."/>
            <person name="Kamagata Y."/>
            <person name="Tamaki H."/>
            <person name="Takai K."/>
        </authorList>
    </citation>
    <scope>NUCLEOTIDE SEQUENCE [LARGE SCALE GENOMIC DNA]</scope>
    <source>
        <strain evidence="1 2">MK-D1</strain>
    </source>
</reference>
<evidence type="ECO:0000313" key="1">
    <source>
        <dbReference type="EMBL" id="QEE17064.2"/>
    </source>
</evidence>
<evidence type="ECO:0000313" key="2">
    <source>
        <dbReference type="Proteomes" id="UP000321408"/>
    </source>
</evidence>
<gene>
    <name evidence="1" type="ORF">DSAG12_02896</name>
</gene>
<organism evidence="1 2">
    <name type="scientific">Promethearchaeum syntrophicum</name>
    <dbReference type="NCBI Taxonomy" id="2594042"/>
    <lineage>
        <taxon>Archaea</taxon>
        <taxon>Promethearchaeati</taxon>
        <taxon>Promethearchaeota</taxon>
        <taxon>Promethearchaeia</taxon>
        <taxon>Promethearchaeales</taxon>
        <taxon>Promethearchaeaceae</taxon>
        <taxon>Promethearchaeum</taxon>
    </lineage>
</organism>
<dbReference type="KEGG" id="psyt:DSAG12_02896"/>
<dbReference type="EMBL" id="CP042905">
    <property type="protein sequence ID" value="QEE17064.2"/>
    <property type="molecule type" value="Genomic_DNA"/>
</dbReference>
<proteinExistence type="predicted"/>
<accession>A0A5B9DD55</accession>
<dbReference type="SUPFAM" id="SSF49478">
    <property type="entry name" value="Cna protein B-type domain"/>
    <property type="match status" value="1"/>
</dbReference>
<name>A0A5B9DD55_9ARCH</name>